<dbReference type="PROSITE" id="PS51736">
    <property type="entry name" value="RECOMBINASES_3"/>
    <property type="match status" value="1"/>
</dbReference>
<dbReference type="SUPFAM" id="SSF53041">
    <property type="entry name" value="Resolvase-like"/>
    <property type="match status" value="1"/>
</dbReference>
<dbReference type="Pfam" id="PF02796">
    <property type="entry name" value="HTH_7"/>
    <property type="match status" value="1"/>
</dbReference>
<dbReference type="Proteomes" id="UP000232163">
    <property type="component" value="Unassembled WGS sequence"/>
</dbReference>
<dbReference type="SUPFAM" id="SSF46689">
    <property type="entry name" value="Homeodomain-like"/>
    <property type="match status" value="1"/>
</dbReference>
<evidence type="ECO:0000313" key="4">
    <source>
        <dbReference type="Proteomes" id="UP000232163"/>
    </source>
</evidence>
<evidence type="ECO:0000256" key="1">
    <source>
        <dbReference type="ARBA" id="ARBA00009913"/>
    </source>
</evidence>
<sequence length="129" mass="14396">MCHRARCYRTRLISQRKHKYVTVTNAPCEQNIPLVVLATEQPIDTSTAAGKAFLDMLGVFAEFETNLRRERQMEGIQKAKVKGVYQGRKTSIDVDQVGALRDSGKGATEIARVLKIGRASVYRVLTDIA</sequence>
<dbReference type="GO" id="GO:0000150">
    <property type="term" value="F:DNA strand exchange activity"/>
    <property type="evidence" value="ECO:0007669"/>
    <property type="project" value="InterPro"/>
</dbReference>
<dbReference type="AlphaFoldDB" id="A0A2N9W059"/>
<keyword evidence="4" id="KW-1185">Reference proteome</keyword>
<gene>
    <name evidence="3" type="ORF">B5P45_08770</name>
</gene>
<accession>A0A2N9W059</accession>
<dbReference type="Pfam" id="PF00239">
    <property type="entry name" value="Resolvase"/>
    <property type="match status" value="1"/>
</dbReference>
<dbReference type="GO" id="GO:0003677">
    <property type="term" value="F:DNA binding"/>
    <property type="evidence" value="ECO:0007669"/>
    <property type="project" value="InterPro"/>
</dbReference>
<comment type="caution">
    <text evidence="3">The sequence shown here is derived from an EMBL/GenBank/DDBJ whole genome shotgun (WGS) entry which is preliminary data.</text>
</comment>
<evidence type="ECO:0000313" key="3">
    <source>
        <dbReference type="EMBL" id="PIO45127.1"/>
    </source>
</evidence>
<name>A0A2N9W059_9HYPH</name>
<feature type="domain" description="Resolvase/invertase-type recombinase catalytic" evidence="2">
    <location>
        <begin position="1"/>
        <end position="83"/>
    </location>
</feature>
<organism evidence="3 4">
    <name type="scientific">Phyllobacterium zundukense</name>
    <dbReference type="NCBI Taxonomy" id="1867719"/>
    <lineage>
        <taxon>Bacteria</taxon>
        <taxon>Pseudomonadati</taxon>
        <taxon>Pseudomonadota</taxon>
        <taxon>Alphaproteobacteria</taxon>
        <taxon>Hyphomicrobiales</taxon>
        <taxon>Phyllobacteriaceae</taxon>
        <taxon>Phyllobacterium</taxon>
    </lineage>
</organism>
<reference evidence="3 4" key="1">
    <citation type="journal article" date="2017" name="Int J Environ Stud">
        <title>Does the Miocene-Pliocene relict legume Oxytropis triphylla form nitrogen-fixing nodules with a combination of bacterial strains?</title>
        <authorList>
            <person name="Safronova V."/>
            <person name="Belimov A."/>
            <person name="Sazanova A."/>
            <person name="Kuznetsova I."/>
            <person name="Popova J."/>
            <person name="Andronov E."/>
            <person name="Verkhozina A."/>
            <person name="Tikhonovich I."/>
        </authorList>
    </citation>
    <scope>NUCLEOTIDE SEQUENCE [LARGE SCALE GENOMIC DNA]</scope>
    <source>
        <strain evidence="3 4">Tri-38</strain>
    </source>
</reference>
<evidence type="ECO:0000259" key="2">
    <source>
        <dbReference type="PROSITE" id="PS51736"/>
    </source>
</evidence>
<dbReference type="RefSeq" id="WP_276328363.1">
    <property type="nucleotide sequence ID" value="NZ_MZMT01000023.1"/>
</dbReference>
<dbReference type="InterPro" id="IPR036162">
    <property type="entry name" value="Resolvase-like_N_sf"/>
</dbReference>
<comment type="similarity">
    <text evidence="1">Belongs to the site-specific recombinase resolvase family.</text>
</comment>
<dbReference type="Gene3D" id="3.40.50.1390">
    <property type="entry name" value="Resolvase, N-terminal catalytic domain"/>
    <property type="match status" value="1"/>
</dbReference>
<dbReference type="PANTHER" id="PTHR30461:SF26">
    <property type="entry name" value="RESOLVASE HOMOLOG YNEB"/>
    <property type="match status" value="1"/>
</dbReference>
<dbReference type="Gene3D" id="1.10.10.60">
    <property type="entry name" value="Homeodomain-like"/>
    <property type="match status" value="1"/>
</dbReference>
<dbReference type="InterPro" id="IPR009057">
    <property type="entry name" value="Homeodomain-like_sf"/>
</dbReference>
<dbReference type="EMBL" id="MZMT01000023">
    <property type="protein sequence ID" value="PIO45127.1"/>
    <property type="molecule type" value="Genomic_DNA"/>
</dbReference>
<dbReference type="InterPro" id="IPR006119">
    <property type="entry name" value="Resolv_N"/>
</dbReference>
<proteinExistence type="inferred from homology"/>
<dbReference type="PANTHER" id="PTHR30461">
    <property type="entry name" value="DNA-INVERTASE FROM LAMBDOID PROPHAGE"/>
    <property type="match status" value="1"/>
</dbReference>
<dbReference type="InterPro" id="IPR006120">
    <property type="entry name" value="Resolvase_HTH_dom"/>
</dbReference>
<dbReference type="InterPro" id="IPR050639">
    <property type="entry name" value="SSR_resolvase"/>
</dbReference>
<protein>
    <recommendedName>
        <fullName evidence="2">Resolvase/invertase-type recombinase catalytic domain-containing protein</fullName>
    </recommendedName>
</protein>